<evidence type="ECO:0000313" key="3">
    <source>
        <dbReference type="EMBL" id="AJG39106.1"/>
    </source>
</evidence>
<organism evidence="3 4">
    <name type="scientific">Huangpi Tick Virus 3</name>
    <dbReference type="NCBI Taxonomy" id="1608049"/>
    <lineage>
        <taxon>Viruses</taxon>
        <taxon>Riboviria</taxon>
        <taxon>Orthornavirae</taxon>
        <taxon>Negarnaviricota</taxon>
        <taxon>Haploviricotina</taxon>
        <taxon>Monjiviricetes</taxon>
        <taxon>Mononegavirales</taxon>
        <taxon>Rhabdoviridae</taxon>
        <taxon>Alpharhabdovirinae</taxon>
        <taxon>Alpharicinrhavirus</taxon>
        <taxon>Alpharicinrhavirus huangpi</taxon>
    </lineage>
</organism>
<keyword evidence="4" id="KW-1185">Reference proteome</keyword>
<keyword evidence="2" id="KW-0812">Transmembrane</keyword>
<name>A0A0B5KRE8_9RHAB</name>
<gene>
    <name evidence="3" type="primary">G</name>
</gene>
<keyword evidence="2" id="KW-0472">Membrane</keyword>
<feature type="transmembrane region" description="Helical" evidence="2">
    <location>
        <begin position="434"/>
        <end position="454"/>
    </location>
</feature>
<feature type="compositionally biased region" description="Low complexity" evidence="1">
    <location>
        <begin position="465"/>
        <end position="474"/>
    </location>
</feature>
<keyword evidence="2" id="KW-1133">Transmembrane helix</keyword>
<sequence length="528" mass="59660">MRTELCLSCLLLLIVGHGLLQEWSTRPEPPDESTMSDPPRPVKARCPFRLIKDPAITLLGKFRTVRSSLPIDPESITPGQWVSQRVRVTKYTCQWGYPTIVHVAVRHVVPSLKDLKNLQQVNMDGETQITSLPCPWYPWSGTHIMKQESVIRENKSVRFHIGSSSYFDFDFPLWTCKLPPCVTTNPAGMWIPNGGYPSQCSSWHEIELELLGVTRADPETYHVVGMYSYPVPLRKSCTCTTCSRNVIVLPTGDLLEIPLAPQISKILSSYPRCSISIHRKTGLHFDPRGLPSELLDLENYYRCTLTHLTYILRPPPPQLLIPLLQSDSAFSLIKYQLNNGYLSPSLSSVGVKGGDSQPTHSQILTLHIVGALLHSHADQNIFTRYDYNTNWSMIDDIIREMDQTVEDLTAQTDPEKTQHPLNRQNEPIFKFEHIMYLVMLISGLLITFSTFFVISKKEQTSEVLTGNNSSTSSTGKRRKVKRTPEVWSNPSRRIKWNCKTSCSCTHASPTKFMRVPSRSLASGKSSSS</sequence>
<dbReference type="Proteomes" id="UP000203550">
    <property type="component" value="Segment"/>
</dbReference>
<evidence type="ECO:0000256" key="1">
    <source>
        <dbReference type="SAM" id="MobiDB-lite"/>
    </source>
</evidence>
<feature type="region of interest" description="Disordered" evidence="1">
    <location>
        <begin position="463"/>
        <end position="486"/>
    </location>
</feature>
<accession>A0A0B5KRE8</accession>
<protein>
    <submittedName>
        <fullName evidence="3">Glycoprotein</fullName>
    </submittedName>
</protein>
<reference evidence="3 4" key="1">
    <citation type="journal article" date="2015" name="Elife">
        <title>Unprecedented genomic diversity of RNA viruses in arthropods reveals the ancestry of negative-sense RNA viruses.</title>
        <authorList>
            <person name="Li C.X."/>
            <person name="Shi M."/>
            <person name="Tian J.H."/>
            <person name="Lin X.D."/>
            <person name="Kang Y.J."/>
            <person name="Chen L.J."/>
            <person name="Qin X.C."/>
            <person name="Xu J."/>
            <person name="Holmes E.C."/>
            <person name="Zhang Y.Z."/>
        </authorList>
    </citation>
    <scope>NUCLEOTIDE SEQUENCE [LARGE SCALE GENOMIC DNA]</scope>
    <source>
        <strain evidence="3 4">H124-2</strain>
    </source>
</reference>
<proteinExistence type="predicted"/>
<evidence type="ECO:0000256" key="2">
    <source>
        <dbReference type="SAM" id="Phobius"/>
    </source>
</evidence>
<dbReference type="KEGG" id="vg:29066961"/>
<dbReference type="EMBL" id="KM817630">
    <property type="protein sequence ID" value="AJG39106.1"/>
    <property type="molecule type" value="Viral_cRNA"/>
</dbReference>
<dbReference type="GeneID" id="29066961"/>
<dbReference type="RefSeq" id="YP_009288321.1">
    <property type="nucleotide sequence ID" value="NC_031083.1"/>
</dbReference>
<dbReference type="SUPFAM" id="SSF161008">
    <property type="entry name" value="Viral glycoprotein ectodomain-like"/>
    <property type="match status" value="1"/>
</dbReference>
<evidence type="ECO:0000313" key="4">
    <source>
        <dbReference type="Proteomes" id="UP000203550"/>
    </source>
</evidence>